<evidence type="ECO:0000313" key="11">
    <source>
        <dbReference type="Proteomes" id="UP000886740"/>
    </source>
</evidence>
<dbReference type="InterPro" id="IPR007627">
    <property type="entry name" value="RNA_pol_sigma70_r2"/>
</dbReference>
<dbReference type="Gene3D" id="1.10.10.10">
    <property type="entry name" value="Winged helix-like DNA-binding domain superfamily/Winged helix DNA-binding domain"/>
    <property type="match status" value="1"/>
</dbReference>
<feature type="transmembrane region" description="Helical" evidence="8">
    <location>
        <begin position="174"/>
        <end position="192"/>
    </location>
</feature>
<dbReference type="PROSITE" id="PS01063">
    <property type="entry name" value="SIGMA70_ECF"/>
    <property type="match status" value="1"/>
</dbReference>
<evidence type="ECO:0000256" key="2">
    <source>
        <dbReference type="ARBA" id="ARBA00023015"/>
    </source>
</evidence>
<accession>A0A9D1X8I6</accession>
<feature type="domain" description="RNA polymerase sigma-70 region 2" evidence="9">
    <location>
        <begin position="24"/>
        <end position="90"/>
    </location>
</feature>
<evidence type="ECO:0000256" key="6">
    <source>
        <dbReference type="RuleBase" id="RU000716"/>
    </source>
</evidence>
<dbReference type="SUPFAM" id="SSF88659">
    <property type="entry name" value="Sigma3 and sigma4 domains of RNA polymerase sigma factors"/>
    <property type="match status" value="1"/>
</dbReference>
<dbReference type="GO" id="GO:0016987">
    <property type="term" value="F:sigma factor activity"/>
    <property type="evidence" value="ECO:0007669"/>
    <property type="project" value="UniProtKB-KW"/>
</dbReference>
<dbReference type="InterPro" id="IPR036388">
    <property type="entry name" value="WH-like_DNA-bd_sf"/>
</dbReference>
<evidence type="ECO:0000313" key="10">
    <source>
        <dbReference type="EMBL" id="HIX74482.1"/>
    </source>
</evidence>
<feature type="coiled-coil region" evidence="7">
    <location>
        <begin position="119"/>
        <end position="146"/>
    </location>
</feature>
<keyword evidence="5 6" id="KW-0804">Transcription</keyword>
<dbReference type="PANTHER" id="PTHR43133:SF45">
    <property type="entry name" value="RNA POLYMERASE ECF-TYPE SIGMA FACTOR"/>
    <property type="match status" value="1"/>
</dbReference>
<keyword evidence="4 6" id="KW-0238">DNA-binding</keyword>
<dbReference type="InterPro" id="IPR013325">
    <property type="entry name" value="RNA_pol_sigma_r2"/>
</dbReference>
<keyword evidence="2 6" id="KW-0805">Transcription regulation</keyword>
<dbReference type="AlphaFoldDB" id="A0A9D1X8I6"/>
<protein>
    <recommendedName>
        <fullName evidence="6">RNA polymerase sigma factor</fullName>
    </recommendedName>
</protein>
<evidence type="ECO:0000256" key="4">
    <source>
        <dbReference type="ARBA" id="ARBA00023125"/>
    </source>
</evidence>
<dbReference type="InterPro" id="IPR039425">
    <property type="entry name" value="RNA_pol_sigma-70-like"/>
</dbReference>
<dbReference type="Gene3D" id="1.10.1740.10">
    <property type="match status" value="1"/>
</dbReference>
<evidence type="ECO:0000256" key="8">
    <source>
        <dbReference type="SAM" id="Phobius"/>
    </source>
</evidence>
<dbReference type="PANTHER" id="PTHR43133">
    <property type="entry name" value="RNA POLYMERASE ECF-TYPE SIGMA FACTO"/>
    <property type="match status" value="1"/>
</dbReference>
<evidence type="ECO:0000256" key="5">
    <source>
        <dbReference type="ARBA" id="ARBA00023163"/>
    </source>
</evidence>
<keyword evidence="8" id="KW-0812">Transmembrane</keyword>
<evidence type="ECO:0000256" key="7">
    <source>
        <dbReference type="SAM" id="Coils"/>
    </source>
</evidence>
<keyword evidence="8" id="KW-1133">Transmembrane helix</keyword>
<evidence type="ECO:0000256" key="1">
    <source>
        <dbReference type="ARBA" id="ARBA00010641"/>
    </source>
</evidence>
<dbReference type="NCBIfam" id="TIGR02937">
    <property type="entry name" value="sigma70-ECF"/>
    <property type="match status" value="1"/>
</dbReference>
<dbReference type="InterPro" id="IPR013324">
    <property type="entry name" value="RNA_pol_sigma_r3/r4-like"/>
</dbReference>
<organism evidence="10 11">
    <name type="scientific">Candidatus Parabacteroides intestinipullorum</name>
    <dbReference type="NCBI Taxonomy" id="2838723"/>
    <lineage>
        <taxon>Bacteria</taxon>
        <taxon>Pseudomonadati</taxon>
        <taxon>Bacteroidota</taxon>
        <taxon>Bacteroidia</taxon>
        <taxon>Bacteroidales</taxon>
        <taxon>Tannerellaceae</taxon>
        <taxon>Parabacteroides</taxon>
    </lineage>
</organism>
<keyword evidence="7" id="KW-0175">Coiled coil</keyword>
<sequence length="204" mass="23557">MELYSDTYYIQRVLAGDTDCFACLIDRYGQPIHALILKVVRNPEDAEELAQDTFLKAFKSLGTFKGDCGFSTWLYRIAYNTALSSLRKKRPEYLMIDESTIELVPGDTIEALVIDQLEESSMEERLQELERAMERLQAEERALLLLYYWQEKPVDEIGYRLSVFQPSYTMARSLSIYIGTLALLLLLADHLIRKALRGKKGKLR</sequence>
<name>A0A9D1X8I6_9BACT</name>
<reference evidence="10" key="1">
    <citation type="journal article" date="2021" name="PeerJ">
        <title>Extensive microbial diversity within the chicken gut microbiome revealed by metagenomics and culture.</title>
        <authorList>
            <person name="Gilroy R."/>
            <person name="Ravi A."/>
            <person name="Getino M."/>
            <person name="Pursley I."/>
            <person name="Horton D.L."/>
            <person name="Alikhan N.F."/>
            <person name="Baker D."/>
            <person name="Gharbi K."/>
            <person name="Hall N."/>
            <person name="Watson M."/>
            <person name="Adriaenssens E.M."/>
            <person name="Foster-Nyarko E."/>
            <person name="Jarju S."/>
            <person name="Secka A."/>
            <person name="Antonio M."/>
            <person name="Oren A."/>
            <person name="Chaudhuri R.R."/>
            <person name="La Ragione R."/>
            <person name="Hildebrand F."/>
            <person name="Pallen M.J."/>
        </authorList>
    </citation>
    <scope>NUCLEOTIDE SEQUENCE</scope>
    <source>
        <strain evidence="10">ChiGjej6B6-14162</strain>
    </source>
</reference>
<proteinExistence type="inferred from homology"/>
<dbReference type="GO" id="GO:0003677">
    <property type="term" value="F:DNA binding"/>
    <property type="evidence" value="ECO:0007669"/>
    <property type="project" value="UniProtKB-KW"/>
</dbReference>
<dbReference type="InterPro" id="IPR014284">
    <property type="entry name" value="RNA_pol_sigma-70_dom"/>
</dbReference>
<evidence type="ECO:0000259" key="9">
    <source>
        <dbReference type="Pfam" id="PF04542"/>
    </source>
</evidence>
<keyword evidence="3 6" id="KW-0731">Sigma factor</keyword>
<dbReference type="SUPFAM" id="SSF88946">
    <property type="entry name" value="Sigma2 domain of RNA polymerase sigma factors"/>
    <property type="match status" value="1"/>
</dbReference>
<dbReference type="Pfam" id="PF04542">
    <property type="entry name" value="Sigma70_r2"/>
    <property type="match status" value="1"/>
</dbReference>
<reference evidence="10" key="2">
    <citation type="submission" date="2021-04" db="EMBL/GenBank/DDBJ databases">
        <authorList>
            <person name="Gilroy R."/>
        </authorList>
    </citation>
    <scope>NUCLEOTIDE SEQUENCE</scope>
    <source>
        <strain evidence="10">ChiGjej6B6-14162</strain>
    </source>
</reference>
<evidence type="ECO:0000256" key="3">
    <source>
        <dbReference type="ARBA" id="ARBA00023082"/>
    </source>
</evidence>
<dbReference type="InterPro" id="IPR000838">
    <property type="entry name" value="RNA_pol_sigma70_ECF_CS"/>
</dbReference>
<keyword evidence="8" id="KW-0472">Membrane</keyword>
<comment type="similarity">
    <text evidence="1 6">Belongs to the sigma-70 factor family. ECF subfamily.</text>
</comment>
<dbReference type="GO" id="GO:0006352">
    <property type="term" value="P:DNA-templated transcription initiation"/>
    <property type="evidence" value="ECO:0007669"/>
    <property type="project" value="InterPro"/>
</dbReference>
<gene>
    <name evidence="10" type="ORF">H9977_05570</name>
</gene>
<dbReference type="EMBL" id="DXEL01000041">
    <property type="protein sequence ID" value="HIX74482.1"/>
    <property type="molecule type" value="Genomic_DNA"/>
</dbReference>
<comment type="caution">
    <text evidence="10">The sequence shown here is derived from an EMBL/GenBank/DDBJ whole genome shotgun (WGS) entry which is preliminary data.</text>
</comment>
<dbReference type="Proteomes" id="UP000886740">
    <property type="component" value="Unassembled WGS sequence"/>
</dbReference>